<dbReference type="InterPro" id="IPR008589">
    <property type="entry name" value="MupG"/>
</dbReference>
<evidence type="ECO:0000313" key="4">
    <source>
        <dbReference type="Proteomes" id="UP000254707"/>
    </source>
</evidence>
<dbReference type="InterPro" id="IPR017853">
    <property type="entry name" value="GH"/>
</dbReference>
<dbReference type="RefSeq" id="WP_115340489.1">
    <property type="nucleotide sequence ID" value="NZ_JBFSYA010000001.1"/>
</dbReference>
<gene>
    <name evidence="3" type="ORF">NCTC7688_00759</name>
</gene>
<dbReference type="PANTHER" id="PTHR38435">
    <property type="match status" value="1"/>
</dbReference>
<dbReference type="InterPro" id="IPR043894">
    <property type="entry name" value="MupG_C"/>
</dbReference>
<evidence type="ECO:0000259" key="1">
    <source>
        <dbReference type="Pfam" id="PF05913"/>
    </source>
</evidence>
<dbReference type="SUPFAM" id="SSF50891">
    <property type="entry name" value="Cyclophilin-like"/>
    <property type="match status" value="1"/>
</dbReference>
<reference evidence="3 4" key="1">
    <citation type="submission" date="2018-06" db="EMBL/GenBank/DDBJ databases">
        <authorList>
            <consortium name="Pathogen Informatics"/>
            <person name="Doyle S."/>
        </authorList>
    </citation>
    <scope>NUCLEOTIDE SEQUENCE [LARGE SCALE GENOMIC DNA]</scope>
    <source>
        <strain evidence="3 4">NCTC7688</strain>
    </source>
</reference>
<sequence>MHGFSIYLGQSIDKSYIRRMVDLGYTTIFTSVQIPEDNENTKYRYLGELLDYLSNDQLTYMIDINPSLLNQSFYQFLKQYQQAHFIIRVDHSTSIDIVNEIIENGFQCCLNASIVSEQLLQQLYTQLNDFSYICYCHNYYPRPDTGLTTDFVNAQNKLILKFNPNANIYGFIVGTTKRGPLYRGLPTLECSRYMHPLKSAQLLLDQSVNHIMVGDTQITQRYAHKLILLLTQRHFTLSITLKDLQVESILSKRHSVRIDNPANVLRSQEARHYCQSDIKPQFNHIRKTGAITVDNQLNGRYQGELQIIKTDLQPHEHINVVGQIIDDDIPLIDCLRPNDTFEFIIQTRS</sequence>
<dbReference type="Gene3D" id="3.20.20.70">
    <property type="entry name" value="Aldolase class I"/>
    <property type="match status" value="1"/>
</dbReference>
<feature type="domain" description="6-phospho-N-acetylmuramidase C-terminal" evidence="1">
    <location>
        <begin position="241"/>
        <end position="343"/>
    </location>
</feature>
<dbReference type="Gene3D" id="2.40.100.10">
    <property type="entry name" value="Cyclophilin-like"/>
    <property type="match status" value="1"/>
</dbReference>
<dbReference type="Pfam" id="PF19200">
    <property type="entry name" value="MupG_N"/>
    <property type="match status" value="1"/>
</dbReference>
<dbReference type="InterPro" id="IPR043797">
    <property type="entry name" value="MupG_N"/>
</dbReference>
<accession>A0A380HKW3</accession>
<organism evidence="3 4">
    <name type="scientific">Staphylococcus saprophyticus</name>
    <dbReference type="NCBI Taxonomy" id="29385"/>
    <lineage>
        <taxon>Bacteria</taxon>
        <taxon>Bacillati</taxon>
        <taxon>Bacillota</taxon>
        <taxon>Bacilli</taxon>
        <taxon>Bacillales</taxon>
        <taxon>Staphylococcaceae</taxon>
        <taxon>Staphylococcus</taxon>
    </lineage>
</organism>
<dbReference type="Pfam" id="PF05913">
    <property type="entry name" value="MupG_C"/>
    <property type="match status" value="1"/>
</dbReference>
<dbReference type="EMBL" id="UHED01000001">
    <property type="protein sequence ID" value="SUM82262.1"/>
    <property type="molecule type" value="Genomic_DNA"/>
</dbReference>
<proteinExistence type="predicted"/>
<feature type="domain" description="6-phospho-N-acetylmuramidase N-terminal" evidence="2">
    <location>
        <begin position="3"/>
        <end position="225"/>
    </location>
</feature>
<evidence type="ECO:0000259" key="2">
    <source>
        <dbReference type="Pfam" id="PF19200"/>
    </source>
</evidence>
<dbReference type="AlphaFoldDB" id="A0A380HKW3"/>
<evidence type="ECO:0000313" key="3">
    <source>
        <dbReference type="EMBL" id="SUM82262.1"/>
    </source>
</evidence>
<name>A0A380HKW3_STASA</name>
<dbReference type="PANTHER" id="PTHR38435:SF2">
    <property type="entry name" value="DUF871 DOMAIN-CONTAINING PROTEIN"/>
    <property type="match status" value="1"/>
</dbReference>
<dbReference type="SUPFAM" id="SSF51445">
    <property type="entry name" value="(Trans)glycosidases"/>
    <property type="match status" value="1"/>
</dbReference>
<dbReference type="InterPro" id="IPR013785">
    <property type="entry name" value="Aldolase_TIM"/>
</dbReference>
<dbReference type="InterPro" id="IPR029000">
    <property type="entry name" value="Cyclophilin-like_dom_sf"/>
</dbReference>
<dbReference type="Proteomes" id="UP000254707">
    <property type="component" value="Unassembled WGS sequence"/>
</dbReference>
<protein>
    <submittedName>
        <fullName evidence="3">Outer surface protein</fullName>
    </submittedName>
</protein>